<dbReference type="InterPro" id="IPR011333">
    <property type="entry name" value="SKP1/BTB/POZ_sf"/>
</dbReference>
<comment type="caution">
    <text evidence="3">The sequence shown here is derived from an EMBL/GenBank/DDBJ whole genome shotgun (WGS) entry which is preliminary data.</text>
</comment>
<dbReference type="Proteomes" id="UP001141253">
    <property type="component" value="Chromosome 2"/>
</dbReference>
<feature type="domain" description="BTB" evidence="2">
    <location>
        <begin position="38"/>
        <end position="106"/>
    </location>
</feature>
<protein>
    <recommendedName>
        <fullName evidence="2">BTB domain-containing protein</fullName>
    </recommendedName>
</protein>
<evidence type="ECO:0000256" key="1">
    <source>
        <dbReference type="ARBA" id="ARBA00004906"/>
    </source>
</evidence>
<evidence type="ECO:0000259" key="2">
    <source>
        <dbReference type="PROSITE" id="PS50097"/>
    </source>
</evidence>
<keyword evidence="4" id="KW-1185">Reference proteome</keyword>
<dbReference type="InterPro" id="IPR000210">
    <property type="entry name" value="BTB/POZ_dom"/>
</dbReference>
<sequence length="222" mass="24360">MGVVTVGELKPSISGKRAFRPSSSIRHATEWPISDVSSDLAIEVGASNFSFHKFPLVSRSGRIRKLLLEAKDSKISRINIPAVPGGPEGFELAAKFCYGVNVEITQSNVAVLYCTAHFLEMTEDFAEKNLEARAEAYLKEMVLPNISSSISVLHRCETLLPFSEEINLVNRLINAIASNACKEQLASGLLKLDHNFPCKNHATYGARNTIRLVGQITRDAES</sequence>
<evidence type="ECO:0000313" key="4">
    <source>
        <dbReference type="Proteomes" id="UP001141253"/>
    </source>
</evidence>
<organism evidence="3 4">
    <name type="scientific">Salix suchowensis</name>
    <dbReference type="NCBI Taxonomy" id="1278906"/>
    <lineage>
        <taxon>Eukaryota</taxon>
        <taxon>Viridiplantae</taxon>
        <taxon>Streptophyta</taxon>
        <taxon>Embryophyta</taxon>
        <taxon>Tracheophyta</taxon>
        <taxon>Spermatophyta</taxon>
        <taxon>Magnoliopsida</taxon>
        <taxon>eudicotyledons</taxon>
        <taxon>Gunneridae</taxon>
        <taxon>Pentapetalae</taxon>
        <taxon>rosids</taxon>
        <taxon>fabids</taxon>
        <taxon>Malpighiales</taxon>
        <taxon>Salicaceae</taxon>
        <taxon>Saliceae</taxon>
        <taxon>Salix</taxon>
    </lineage>
</organism>
<comment type="pathway">
    <text evidence="1">Protein modification; protein ubiquitination.</text>
</comment>
<evidence type="ECO:0000313" key="3">
    <source>
        <dbReference type="EMBL" id="KAJ6390529.1"/>
    </source>
</evidence>
<reference evidence="3" key="2">
    <citation type="journal article" date="2023" name="Int. J. Mol. Sci.">
        <title>De Novo Assembly and Annotation of 11 Diverse Shrub Willow (Salix) Genomes Reveals Novel Gene Organization in Sex-Linked Regions.</title>
        <authorList>
            <person name="Hyden B."/>
            <person name="Feng K."/>
            <person name="Yates T.B."/>
            <person name="Jawdy S."/>
            <person name="Cereghino C."/>
            <person name="Smart L.B."/>
            <person name="Muchero W."/>
        </authorList>
    </citation>
    <scope>NUCLEOTIDE SEQUENCE</scope>
    <source>
        <tissue evidence="3">Shoot tip</tissue>
    </source>
</reference>
<reference evidence="3" key="1">
    <citation type="submission" date="2022-10" db="EMBL/GenBank/DDBJ databases">
        <authorList>
            <person name="Hyden B.L."/>
            <person name="Feng K."/>
            <person name="Yates T."/>
            <person name="Jawdy S."/>
            <person name="Smart L.B."/>
            <person name="Muchero W."/>
        </authorList>
    </citation>
    <scope>NUCLEOTIDE SEQUENCE</scope>
    <source>
        <tissue evidence="3">Shoot tip</tissue>
    </source>
</reference>
<dbReference type="PANTHER" id="PTHR32370">
    <property type="entry name" value="OS12G0117600 PROTEIN"/>
    <property type="match status" value="1"/>
</dbReference>
<dbReference type="Pfam" id="PF00651">
    <property type="entry name" value="BTB"/>
    <property type="match status" value="1"/>
</dbReference>
<gene>
    <name evidence="3" type="ORF">OIU77_024688</name>
</gene>
<dbReference type="InterPro" id="IPR043454">
    <property type="entry name" value="NPH3/RPT2-like"/>
</dbReference>
<dbReference type="SUPFAM" id="SSF54695">
    <property type="entry name" value="POZ domain"/>
    <property type="match status" value="1"/>
</dbReference>
<dbReference type="Gene3D" id="3.30.710.10">
    <property type="entry name" value="Potassium Channel Kv1.1, Chain A"/>
    <property type="match status" value="1"/>
</dbReference>
<name>A0ABQ9BXP8_9ROSI</name>
<proteinExistence type="predicted"/>
<dbReference type="PROSITE" id="PS50097">
    <property type="entry name" value="BTB"/>
    <property type="match status" value="1"/>
</dbReference>
<accession>A0ABQ9BXP8</accession>
<dbReference type="EMBL" id="JAPFFI010000006">
    <property type="protein sequence ID" value="KAJ6390529.1"/>
    <property type="molecule type" value="Genomic_DNA"/>
</dbReference>